<protein>
    <submittedName>
        <fullName evidence="2">Uncharacterized protein</fullName>
    </submittedName>
</protein>
<dbReference type="EMBL" id="JAVFHQ010000003">
    <property type="protein sequence ID" value="KAK4549748.1"/>
    <property type="molecule type" value="Genomic_DNA"/>
</dbReference>
<gene>
    <name evidence="2" type="ORF">LTR36_005049</name>
</gene>
<evidence type="ECO:0000313" key="2">
    <source>
        <dbReference type="EMBL" id="KAK4549748.1"/>
    </source>
</evidence>
<dbReference type="Proteomes" id="UP001324427">
    <property type="component" value="Unassembled WGS sequence"/>
</dbReference>
<reference evidence="2 3" key="1">
    <citation type="submission" date="2021-11" db="EMBL/GenBank/DDBJ databases">
        <title>Black yeast isolated from Biological Soil Crust.</title>
        <authorList>
            <person name="Kurbessoian T."/>
        </authorList>
    </citation>
    <scope>NUCLEOTIDE SEQUENCE [LARGE SCALE GENOMIC DNA]</scope>
    <source>
        <strain evidence="2 3">CCFEE 5522</strain>
    </source>
</reference>
<organism evidence="2 3">
    <name type="scientific">Oleoguttula mirabilis</name>
    <dbReference type="NCBI Taxonomy" id="1507867"/>
    <lineage>
        <taxon>Eukaryota</taxon>
        <taxon>Fungi</taxon>
        <taxon>Dikarya</taxon>
        <taxon>Ascomycota</taxon>
        <taxon>Pezizomycotina</taxon>
        <taxon>Dothideomycetes</taxon>
        <taxon>Dothideomycetidae</taxon>
        <taxon>Mycosphaerellales</taxon>
        <taxon>Teratosphaeriaceae</taxon>
        <taxon>Oleoguttula</taxon>
    </lineage>
</organism>
<dbReference type="AlphaFoldDB" id="A0AAV9JX96"/>
<name>A0AAV9JX96_9PEZI</name>
<keyword evidence="3" id="KW-1185">Reference proteome</keyword>
<proteinExistence type="predicted"/>
<evidence type="ECO:0000256" key="1">
    <source>
        <dbReference type="SAM" id="MobiDB-lite"/>
    </source>
</evidence>
<feature type="compositionally biased region" description="Polar residues" evidence="1">
    <location>
        <begin position="12"/>
        <end position="21"/>
    </location>
</feature>
<feature type="region of interest" description="Disordered" evidence="1">
    <location>
        <begin position="1"/>
        <end position="29"/>
    </location>
</feature>
<comment type="caution">
    <text evidence="2">The sequence shown here is derived from an EMBL/GenBank/DDBJ whole genome shotgun (WGS) entry which is preliminary data.</text>
</comment>
<evidence type="ECO:0000313" key="3">
    <source>
        <dbReference type="Proteomes" id="UP001324427"/>
    </source>
</evidence>
<sequence length="249" mass="27470">MMAEHLGRATGELQSPLQSPTVAEPCFGASARGTPNLTPVIGGMSTPPLSSKPSEASFHMTRSGLALHPSSEIPPMAISEEPDYWAIKLGHANFHITPEPYLPRACNVQACRRLFDDWESARAEYKLVAERVSEHYGPTSQTYESTREKWRQIDAQWQSCSERANKEAGVVPEAPIHLQSAEMLPMPKMLSLSDSQSKFPAIADSDFVGPMVQYAAKIQQRPSRRPAILKLFTDPVSLLGGRSPFGLRR</sequence>
<accession>A0AAV9JX96</accession>